<dbReference type="RefSeq" id="WP_065850226.1">
    <property type="nucleotide sequence ID" value="NZ_LYPC01000002.1"/>
</dbReference>
<dbReference type="Pfam" id="PF13157">
    <property type="entry name" value="Enas"/>
    <property type="match status" value="1"/>
</dbReference>
<dbReference type="Proteomes" id="UP000093309">
    <property type="component" value="Unassembled WGS sequence"/>
</dbReference>
<dbReference type="EMBL" id="LYPC01000002">
    <property type="protein sequence ID" value="OCT16962.1"/>
    <property type="molecule type" value="Genomic_DNA"/>
</dbReference>
<name>A0A1C1A8N2_9BACL</name>
<protein>
    <recommendedName>
        <fullName evidence="1">Endospore appendages core domain-containing protein</fullName>
    </recommendedName>
</protein>
<comment type="caution">
    <text evidence="2">The sequence shown here is derived from an EMBL/GenBank/DDBJ whole genome shotgun (WGS) entry which is preliminary data.</text>
</comment>
<evidence type="ECO:0000313" key="2">
    <source>
        <dbReference type="EMBL" id="OCT16962.1"/>
    </source>
</evidence>
<feature type="domain" description="Endospore appendages core" evidence="1">
    <location>
        <begin position="29"/>
        <end position="131"/>
    </location>
</feature>
<proteinExistence type="predicted"/>
<reference evidence="3" key="1">
    <citation type="submission" date="2016-05" db="EMBL/GenBank/DDBJ databases">
        <title>Paenibacillus oryzae. sp. nov., isolated from the rice root.</title>
        <authorList>
            <person name="Zhang J."/>
            <person name="Zhang X."/>
        </authorList>
    </citation>
    <scope>NUCLEOTIDE SEQUENCE [LARGE SCALE GENOMIC DNA]</scope>
    <source>
        <strain evidence="3">KCTC13222</strain>
    </source>
</reference>
<dbReference type="OrthoDB" id="9842332at2"/>
<sequence>MSKTIQTNKQTTIVNMKPSCCSRPKRRKCYPSRRYVDFEKACGSIFQKCDEKLQTYFRSIGVCVSASVTIQNDTNCDMIAIIRMKTKEITQTIRQSQQVSLVLPSISRLSIACTCNGDEVRVGRGSYTIKYLRKPEGE</sequence>
<evidence type="ECO:0000259" key="1">
    <source>
        <dbReference type="Pfam" id="PF13157"/>
    </source>
</evidence>
<dbReference type="InterPro" id="IPR025055">
    <property type="entry name" value="Ena_core"/>
</dbReference>
<evidence type="ECO:0000313" key="3">
    <source>
        <dbReference type="Proteomes" id="UP000093309"/>
    </source>
</evidence>
<organism evidence="2 3">
    <name type="scientific">Paenibacillus pectinilyticus</name>
    <dbReference type="NCBI Taxonomy" id="512399"/>
    <lineage>
        <taxon>Bacteria</taxon>
        <taxon>Bacillati</taxon>
        <taxon>Bacillota</taxon>
        <taxon>Bacilli</taxon>
        <taxon>Bacillales</taxon>
        <taxon>Paenibacillaceae</taxon>
        <taxon>Paenibacillus</taxon>
    </lineage>
</organism>
<gene>
    <name evidence="2" type="ORF">A8709_23460</name>
</gene>
<dbReference type="AlphaFoldDB" id="A0A1C1A8N2"/>
<keyword evidence="3" id="KW-1185">Reference proteome</keyword>
<accession>A0A1C1A8N2</accession>